<comment type="caution">
    <text evidence="2">The sequence shown here is derived from an EMBL/GenBank/DDBJ whole genome shotgun (WGS) entry which is preliminary data.</text>
</comment>
<protein>
    <recommendedName>
        <fullName evidence="4">Resolvase/invertase-type recombinase catalytic domain-containing protein</fullName>
    </recommendedName>
</protein>
<accession>A0A0F2TE07</accession>
<feature type="region of interest" description="Disordered" evidence="1">
    <location>
        <begin position="109"/>
        <end position="132"/>
    </location>
</feature>
<organism evidence="2 3">
    <name type="scientific">Streptomyces rubellomurinus (strain ATCC 31215)</name>
    <dbReference type="NCBI Taxonomy" id="359131"/>
    <lineage>
        <taxon>Bacteria</taxon>
        <taxon>Bacillati</taxon>
        <taxon>Actinomycetota</taxon>
        <taxon>Actinomycetes</taxon>
        <taxon>Kitasatosporales</taxon>
        <taxon>Streptomycetaceae</taxon>
        <taxon>Streptomyces</taxon>
    </lineage>
</organism>
<dbReference type="PATRIC" id="fig|359131.3.peg.5847"/>
<name>A0A0F2TE07_STRR3</name>
<evidence type="ECO:0008006" key="4">
    <source>
        <dbReference type="Google" id="ProtNLM"/>
    </source>
</evidence>
<dbReference type="AlphaFoldDB" id="A0A0F2TE07"/>
<evidence type="ECO:0000256" key="1">
    <source>
        <dbReference type="SAM" id="MobiDB-lite"/>
    </source>
</evidence>
<reference evidence="2 3" key="1">
    <citation type="submission" date="2015-02" db="EMBL/GenBank/DDBJ databases">
        <authorList>
            <person name="Ju K.-S."/>
            <person name="Doroghazi J.R."/>
            <person name="Metcalf W."/>
        </authorList>
    </citation>
    <scope>NUCLEOTIDE SEQUENCE [LARGE SCALE GENOMIC DNA]</scope>
    <source>
        <strain evidence="2 3">ATCC 31215</strain>
    </source>
</reference>
<dbReference type="OrthoDB" id="4188685at2"/>
<dbReference type="EMBL" id="JZKH01000055">
    <property type="protein sequence ID" value="KJS59937.1"/>
    <property type="molecule type" value="Genomic_DNA"/>
</dbReference>
<dbReference type="Proteomes" id="UP000033699">
    <property type="component" value="Unassembled WGS sequence"/>
</dbReference>
<sequence>MTSAAHRPSPPPLVPVRPAAAVGYVCADPDPASAELFAAWCARRAKADGWTLDAMVVDTDEMQPLAERPGWRHVTGLAAAGGIGAVVTVTRPMIGPTARDRVRASDALAEHGVAPVTTGSAARTAHGRDGAR</sequence>
<gene>
    <name evidence="2" type="ORF">VM95_24150</name>
</gene>
<keyword evidence="3" id="KW-1185">Reference proteome</keyword>
<evidence type="ECO:0000313" key="2">
    <source>
        <dbReference type="EMBL" id="KJS59937.1"/>
    </source>
</evidence>
<proteinExistence type="predicted"/>
<evidence type="ECO:0000313" key="3">
    <source>
        <dbReference type="Proteomes" id="UP000033699"/>
    </source>
</evidence>
<dbReference type="RefSeq" id="WP_157882185.1">
    <property type="nucleotide sequence ID" value="NZ_JZKH01000055.1"/>
</dbReference>